<proteinExistence type="predicted"/>
<sequence length="192" mass="22245">MSETKLFFRMAHDCFTDQWGFSVPFSLHHYDEDLKHLPICLRLVDEVMSSLNSRLKTYGGTGFIPEHGSRNKVCFDFLYRFLVNIIDSKATIIVDYGLNNLEDVRKLDQWITERGGELITIHCVCNDEKIWSARLSERSNNPLPNQLITNLSELKEHYKESGPAFFEEELVVDTATSIPMNMDKILSYCTNR</sequence>
<name>A0ABU9DSN8_9BACL</name>
<organism evidence="1 2">
    <name type="scientific">Paenibacillus filicis</name>
    <dbReference type="NCBI Taxonomy" id="669464"/>
    <lineage>
        <taxon>Bacteria</taxon>
        <taxon>Bacillati</taxon>
        <taxon>Bacillota</taxon>
        <taxon>Bacilli</taxon>
        <taxon>Bacillales</taxon>
        <taxon>Paenibacillaceae</taxon>
        <taxon>Paenibacillus</taxon>
    </lineage>
</organism>
<comment type="caution">
    <text evidence="1">The sequence shown here is derived from an EMBL/GenBank/DDBJ whole genome shotgun (WGS) entry which is preliminary data.</text>
</comment>
<evidence type="ECO:0000313" key="1">
    <source>
        <dbReference type="EMBL" id="MEK8131884.1"/>
    </source>
</evidence>
<dbReference type="InterPro" id="IPR027417">
    <property type="entry name" value="P-loop_NTPase"/>
</dbReference>
<dbReference type="Proteomes" id="UP001469365">
    <property type="component" value="Unassembled WGS sequence"/>
</dbReference>
<keyword evidence="2" id="KW-1185">Reference proteome</keyword>
<evidence type="ECO:0000313" key="2">
    <source>
        <dbReference type="Proteomes" id="UP001469365"/>
    </source>
</evidence>
<reference evidence="1 2" key="1">
    <citation type="submission" date="2024-04" db="EMBL/GenBank/DDBJ databases">
        <title>draft genome sequnece of Paenibacillus filicis.</title>
        <authorList>
            <person name="Kim D.-U."/>
        </authorList>
    </citation>
    <scope>NUCLEOTIDE SEQUENCE [LARGE SCALE GENOMIC DNA]</scope>
    <source>
        <strain evidence="1 2">KACC14197</strain>
    </source>
</reference>
<accession>A0ABU9DSN8</accession>
<gene>
    <name evidence="1" type="ORF">WMW72_28645</name>
</gene>
<dbReference type="EMBL" id="JBBPCC010000024">
    <property type="protein sequence ID" value="MEK8131884.1"/>
    <property type="molecule type" value="Genomic_DNA"/>
</dbReference>
<protein>
    <submittedName>
        <fullName evidence="1">Uncharacterized protein</fullName>
    </submittedName>
</protein>
<dbReference type="Gene3D" id="3.40.50.300">
    <property type="entry name" value="P-loop containing nucleotide triphosphate hydrolases"/>
    <property type="match status" value="1"/>
</dbReference>
<dbReference type="RefSeq" id="WP_341419011.1">
    <property type="nucleotide sequence ID" value="NZ_JBBPCC010000024.1"/>
</dbReference>